<dbReference type="InterPro" id="IPR001173">
    <property type="entry name" value="Glyco_trans_2-like"/>
</dbReference>
<evidence type="ECO:0000313" key="3">
    <source>
        <dbReference type="Proteomes" id="UP000222366"/>
    </source>
</evidence>
<dbReference type="SUPFAM" id="SSF53448">
    <property type="entry name" value="Nucleotide-diphospho-sugar transferases"/>
    <property type="match status" value="1"/>
</dbReference>
<dbReference type="PANTHER" id="PTHR22916">
    <property type="entry name" value="GLYCOSYLTRANSFERASE"/>
    <property type="match status" value="1"/>
</dbReference>
<dbReference type="AlphaFoldDB" id="A0A2D0KLE9"/>
<protein>
    <submittedName>
        <fullName evidence="2">Glycosyltransferases involved in cell wall biogenesis</fullName>
    </submittedName>
</protein>
<organism evidence="2 3">
    <name type="scientific">Xenorhabdus stockiae</name>
    <dbReference type="NCBI Taxonomy" id="351614"/>
    <lineage>
        <taxon>Bacteria</taxon>
        <taxon>Pseudomonadati</taxon>
        <taxon>Pseudomonadota</taxon>
        <taxon>Gammaproteobacteria</taxon>
        <taxon>Enterobacterales</taxon>
        <taxon>Morganellaceae</taxon>
        <taxon>Xenorhabdus</taxon>
    </lineage>
</organism>
<dbReference type="Gene3D" id="3.90.550.10">
    <property type="entry name" value="Spore Coat Polysaccharide Biosynthesis Protein SpsA, Chain A"/>
    <property type="match status" value="1"/>
</dbReference>
<comment type="caution">
    <text evidence="2">The sequence shown here is derived from an EMBL/GenBank/DDBJ whole genome shotgun (WGS) entry which is preliminary data.</text>
</comment>
<dbReference type="InterPro" id="IPR029044">
    <property type="entry name" value="Nucleotide-diphossugar_trans"/>
</dbReference>
<dbReference type="GO" id="GO:0016758">
    <property type="term" value="F:hexosyltransferase activity"/>
    <property type="evidence" value="ECO:0007669"/>
    <property type="project" value="UniProtKB-ARBA"/>
</dbReference>
<accession>A0A2D0KLE9</accession>
<keyword evidence="2" id="KW-0808">Transferase</keyword>
<feature type="domain" description="Glycosyltransferase 2-like" evidence="1">
    <location>
        <begin position="9"/>
        <end position="162"/>
    </location>
</feature>
<gene>
    <name evidence="2" type="ORF">Xsto_03194</name>
</gene>
<name>A0A2D0KLE9_9GAMM</name>
<dbReference type="EMBL" id="NJAJ01000033">
    <property type="protein sequence ID" value="PHM64260.1"/>
    <property type="molecule type" value="Genomic_DNA"/>
</dbReference>
<reference evidence="2 3" key="1">
    <citation type="journal article" date="2017" name="Nat. Microbiol.">
        <title>Natural product diversity associated with the nematode symbionts Photorhabdus and Xenorhabdus.</title>
        <authorList>
            <person name="Tobias N.J."/>
            <person name="Wolff H."/>
            <person name="Djahanschiri B."/>
            <person name="Grundmann F."/>
            <person name="Kronenwerth M."/>
            <person name="Shi Y.M."/>
            <person name="Simonyi S."/>
            <person name="Grun P."/>
            <person name="Shapiro-Ilan D."/>
            <person name="Pidot S.J."/>
            <person name="Stinear T.P."/>
            <person name="Ebersberger I."/>
            <person name="Bode H.B."/>
        </authorList>
    </citation>
    <scope>NUCLEOTIDE SEQUENCE [LARGE SCALE GENOMIC DNA]</scope>
    <source>
        <strain evidence="2 3">DSM 17904</strain>
    </source>
</reference>
<dbReference type="Proteomes" id="UP000222366">
    <property type="component" value="Unassembled WGS sequence"/>
</dbReference>
<evidence type="ECO:0000259" key="1">
    <source>
        <dbReference type="Pfam" id="PF00535"/>
    </source>
</evidence>
<dbReference type="PANTHER" id="PTHR22916:SF3">
    <property type="entry name" value="UDP-GLCNAC:BETAGAL BETA-1,3-N-ACETYLGLUCOSAMINYLTRANSFERASE-LIKE PROTEIN 1"/>
    <property type="match status" value="1"/>
</dbReference>
<keyword evidence="3" id="KW-1185">Reference proteome</keyword>
<proteinExistence type="predicted"/>
<evidence type="ECO:0000313" key="2">
    <source>
        <dbReference type="EMBL" id="PHM64260.1"/>
    </source>
</evidence>
<dbReference type="Pfam" id="PF00535">
    <property type="entry name" value="Glycos_transf_2"/>
    <property type="match status" value="1"/>
</dbReference>
<sequence>MNKDVPKISVIMSVFNGCEFLSEAVESILSQSFYDYEFIIVNDASTDNTDQVLFELQKRDSRIKIITNAYNMGLAKSLNMAISLSRGEFIARMDADDYSYPDRLKNQYEFMVENTDIIVCGTSMSIHEEPGNNKIPPLSHEKIISRIAFDCPFYHPTVMIRKETFLKLGASYPENYKKAQDYGLWVSLFLLTIGEGYRFINLPDVLLKYRVHPEKVRDDYYNEQLLYSAESQFKLMSYLGIKVDFNSLAKINLRNKLSGYEIIKLNKILKQIAMGIMLLLAQKDREYVHDILIAKQYKLYSRSKISNLLGFLLKIYSRFLYFSNRKKIRLFL</sequence>
<dbReference type="RefSeq" id="WP_099125657.1">
    <property type="nucleotide sequence ID" value="NZ_CAWNRH010000108.1"/>
</dbReference>